<dbReference type="EnsemblMetazoa" id="CJA41853.1">
    <property type="protein sequence ID" value="CJA41853.1"/>
    <property type="gene ID" value="WBGene00217701"/>
</dbReference>
<protein>
    <submittedName>
        <fullName evidence="7">POU-specific domain-containing protein</fullName>
    </submittedName>
</protein>
<dbReference type="Proteomes" id="UP000005237">
    <property type="component" value="Unassembled WGS sequence"/>
</dbReference>
<evidence type="ECO:0000313" key="8">
    <source>
        <dbReference type="Proteomes" id="UP000005237"/>
    </source>
</evidence>
<accession>A0A8R1EW82</accession>
<dbReference type="SUPFAM" id="SSF46689">
    <property type="entry name" value="Homeodomain-like"/>
    <property type="match status" value="1"/>
</dbReference>
<evidence type="ECO:0000256" key="3">
    <source>
        <dbReference type="ARBA" id="ARBA00023155"/>
    </source>
</evidence>
<sequence length="107" mass="12112">MCKLKPLLFKWLEEADSTSSSPNSTFEKMTGQAGRKRKKRTSIEVVRVWFCNRRQKEKRIAPNQYELGPPHPMALANGGGYPMGAELFPYSAVVSHYAQQSPLTQPQ</sequence>
<evidence type="ECO:0000313" key="7">
    <source>
        <dbReference type="EnsemblMetazoa" id="CJA41853.1"/>
    </source>
</evidence>
<dbReference type="Gene3D" id="1.10.10.60">
    <property type="entry name" value="Homeodomain-like"/>
    <property type="match status" value="1"/>
</dbReference>
<dbReference type="InterPro" id="IPR050255">
    <property type="entry name" value="POU_domain_TF"/>
</dbReference>
<feature type="region of interest" description="Disordered" evidence="5">
    <location>
        <begin position="15"/>
        <end position="38"/>
    </location>
</feature>
<reference evidence="8" key="1">
    <citation type="submission" date="2010-08" db="EMBL/GenBank/DDBJ databases">
        <authorList>
            <consortium name="Caenorhabditis japonica Sequencing Consortium"/>
            <person name="Wilson R.K."/>
        </authorList>
    </citation>
    <scope>NUCLEOTIDE SEQUENCE [LARGE SCALE GENOMIC DNA]</scope>
    <source>
        <strain evidence="8">DF5081</strain>
    </source>
</reference>
<organism evidence="7 8">
    <name type="scientific">Caenorhabditis japonica</name>
    <dbReference type="NCBI Taxonomy" id="281687"/>
    <lineage>
        <taxon>Eukaryota</taxon>
        <taxon>Metazoa</taxon>
        <taxon>Ecdysozoa</taxon>
        <taxon>Nematoda</taxon>
        <taxon>Chromadorea</taxon>
        <taxon>Rhabditida</taxon>
        <taxon>Rhabditina</taxon>
        <taxon>Rhabditomorpha</taxon>
        <taxon>Rhabditoidea</taxon>
        <taxon>Rhabditidae</taxon>
        <taxon>Peloderinae</taxon>
        <taxon>Caenorhabditis</taxon>
    </lineage>
</organism>
<dbReference type="PROSITE" id="PS51179">
    <property type="entry name" value="POU_3"/>
    <property type="match status" value="1"/>
</dbReference>
<evidence type="ECO:0000256" key="4">
    <source>
        <dbReference type="ARBA" id="ARBA00023242"/>
    </source>
</evidence>
<dbReference type="InterPro" id="IPR001356">
    <property type="entry name" value="HD"/>
</dbReference>
<evidence type="ECO:0000256" key="5">
    <source>
        <dbReference type="SAM" id="MobiDB-lite"/>
    </source>
</evidence>
<dbReference type="GO" id="GO:0000978">
    <property type="term" value="F:RNA polymerase II cis-regulatory region sequence-specific DNA binding"/>
    <property type="evidence" value="ECO:0007669"/>
    <property type="project" value="TreeGrafter"/>
</dbReference>
<evidence type="ECO:0000256" key="2">
    <source>
        <dbReference type="ARBA" id="ARBA00023125"/>
    </source>
</evidence>
<dbReference type="PANTHER" id="PTHR11636">
    <property type="entry name" value="POU DOMAIN"/>
    <property type="match status" value="1"/>
</dbReference>
<dbReference type="GO" id="GO:0005634">
    <property type="term" value="C:nucleus"/>
    <property type="evidence" value="ECO:0007669"/>
    <property type="project" value="UniProtKB-SubCell"/>
</dbReference>
<feature type="compositionally biased region" description="Polar residues" evidence="5">
    <location>
        <begin position="17"/>
        <end position="27"/>
    </location>
</feature>
<proteinExistence type="predicted"/>
<dbReference type="GO" id="GO:0000981">
    <property type="term" value="F:DNA-binding transcription factor activity, RNA polymerase II-specific"/>
    <property type="evidence" value="ECO:0007669"/>
    <property type="project" value="TreeGrafter"/>
</dbReference>
<dbReference type="InterPro" id="IPR000327">
    <property type="entry name" value="POU_dom"/>
</dbReference>
<evidence type="ECO:0000256" key="1">
    <source>
        <dbReference type="ARBA" id="ARBA00004123"/>
    </source>
</evidence>
<dbReference type="AlphaFoldDB" id="A0A8R1EW82"/>
<dbReference type="CDD" id="cd00086">
    <property type="entry name" value="homeodomain"/>
    <property type="match status" value="1"/>
</dbReference>
<reference evidence="7" key="2">
    <citation type="submission" date="2022-06" db="UniProtKB">
        <authorList>
            <consortium name="EnsemblMetazoa"/>
        </authorList>
    </citation>
    <scope>IDENTIFICATION</scope>
    <source>
        <strain evidence="7">DF5081</strain>
    </source>
</reference>
<evidence type="ECO:0000259" key="6">
    <source>
        <dbReference type="PROSITE" id="PS51179"/>
    </source>
</evidence>
<feature type="domain" description="POU-specific" evidence="6">
    <location>
        <begin position="1"/>
        <end position="16"/>
    </location>
</feature>
<dbReference type="PANTHER" id="PTHR11636:SF89">
    <property type="entry name" value="POU DOMAIN PROTEIN 2, ISOFORM B-RELATED"/>
    <property type="match status" value="1"/>
</dbReference>
<keyword evidence="4" id="KW-0539">Nucleus</keyword>
<keyword evidence="8" id="KW-1185">Reference proteome</keyword>
<dbReference type="InterPro" id="IPR009057">
    <property type="entry name" value="Homeodomain-like_sf"/>
</dbReference>
<keyword evidence="3" id="KW-0371">Homeobox</keyword>
<keyword evidence="2" id="KW-0238">DNA-binding</keyword>
<name>A0A8R1EW82_CAEJA</name>
<comment type="subcellular location">
    <subcellularLocation>
        <location evidence="1">Nucleus</location>
    </subcellularLocation>
</comment>